<name>A0ABV8P7G1_9SPHI</name>
<dbReference type="CDD" id="cd03802">
    <property type="entry name" value="GT4_AviGT4-like"/>
    <property type="match status" value="1"/>
</dbReference>
<dbReference type="PANTHER" id="PTHR12526">
    <property type="entry name" value="GLYCOSYLTRANSFERASE"/>
    <property type="match status" value="1"/>
</dbReference>
<dbReference type="InterPro" id="IPR001296">
    <property type="entry name" value="Glyco_trans_1"/>
</dbReference>
<dbReference type="Gene3D" id="3.40.50.2000">
    <property type="entry name" value="Glycogen Phosphorylase B"/>
    <property type="match status" value="2"/>
</dbReference>
<comment type="caution">
    <text evidence="3">The sequence shown here is derived from an EMBL/GenBank/DDBJ whole genome shotgun (WGS) entry which is preliminary data.</text>
</comment>
<proteinExistence type="predicted"/>
<dbReference type="Pfam" id="PF00534">
    <property type="entry name" value="Glycos_transf_1"/>
    <property type="match status" value="1"/>
</dbReference>
<dbReference type="SUPFAM" id="SSF53756">
    <property type="entry name" value="UDP-Glycosyltransferase/glycogen phosphorylase"/>
    <property type="match status" value="1"/>
</dbReference>
<sequence>MKIGIISHLKHPIAAPFAGGLEVFTHQITKLLCERGHDVILFASSNSDASLPVESILSDVDYDKQTGVRIKRKDLPSEYIAEHHAYFTLMTSIDEYELDVIFNNSLHYVPITMANTVQTPVLTVLHTPPFYELELAIRSERKNPVIDYVTVSKQSAQNWQMQIENCSVIANGIVLEDWISYPDNNTDVYAVWFGRIHPDKGLHLAIEACKKAGIKLKVAGAIADQRYYDSKVAPLIDETIEILGLLNHQELNELIGKAQVCLITPCWQEPFGLVVAEAMACGTPIVGFKMGALPELIDEDCGVLVDFADTDALAQAIQSASNLDRKLVAKSASRFDIHKMIDKYEQMLENIIKQHPVKQAYQ</sequence>
<accession>A0ABV8P7G1</accession>
<dbReference type="EMBL" id="JBHSBW010000007">
    <property type="protein sequence ID" value="MFC4211230.1"/>
    <property type="molecule type" value="Genomic_DNA"/>
</dbReference>
<dbReference type="PANTHER" id="PTHR12526:SF595">
    <property type="entry name" value="BLL5217 PROTEIN"/>
    <property type="match status" value="1"/>
</dbReference>
<dbReference type="InterPro" id="IPR028098">
    <property type="entry name" value="Glyco_trans_4-like_N"/>
</dbReference>
<keyword evidence="4" id="KW-1185">Reference proteome</keyword>
<evidence type="ECO:0000259" key="2">
    <source>
        <dbReference type="Pfam" id="PF13439"/>
    </source>
</evidence>
<dbReference type="RefSeq" id="WP_378984008.1">
    <property type="nucleotide sequence ID" value="NZ_JBHSBW010000007.1"/>
</dbReference>
<evidence type="ECO:0000313" key="4">
    <source>
        <dbReference type="Proteomes" id="UP001595789"/>
    </source>
</evidence>
<gene>
    <name evidence="3" type="ORF">ACFOWA_08570</name>
</gene>
<protein>
    <submittedName>
        <fullName evidence="3">Glycosyltransferase family 4 protein</fullName>
    </submittedName>
</protein>
<evidence type="ECO:0000259" key="1">
    <source>
        <dbReference type="Pfam" id="PF00534"/>
    </source>
</evidence>
<feature type="domain" description="Glycosyltransferase subfamily 4-like N-terminal" evidence="2">
    <location>
        <begin position="19"/>
        <end position="176"/>
    </location>
</feature>
<dbReference type="Proteomes" id="UP001595789">
    <property type="component" value="Unassembled WGS sequence"/>
</dbReference>
<reference evidence="4" key="1">
    <citation type="journal article" date="2019" name="Int. J. Syst. Evol. Microbiol.">
        <title>The Global Catalogue of Microorganisms (GCM) 10K type strain sequencing project: providing services to taxonomists for standard genome sequencing and annotation.</title>
        <authorList>
            <consortium name="The Broad Institute Genomics Platform"/>
            <consortium name="The Broad Institute Genome Sequencing Center for Infectious Disease"/>
            <person name="Wu L."/>
            <person name="Ma J."/>
        </authorList>
    </citation>
    <scope>NUCLEOTIDE SEQUENCE [LARGE SCALE GENOMIC DNA]</scope>
    <source>
        <strain evidence="4">CCM 8691</strain>
    </source>
</reference>
<dbReference type="Pfam" id="PF13439">
    <property type="entry name" value="Glyco_transf_4"/>
    <property type="match status" value="1"/>
</dbReference>
<feature type="domain" description="Glycosyl transferase family 1" evidence="1">
    <location>
        <begin position="184"/>
        <end position="324"/>
    </location>
</feature>
<evidence type="ECO:0000313" key="3">
    <source>
        <dbReference type="EMBL" id="MFC4211230.1"/>
    </source>
</evidence>
<organism evidence="3 4">
    <name type="scientific">Pedobacter lithocola</name>
    <dbReference type="NCBI Taxonomy" id="1908239"/>
    <lineage>
        <taxon>Bacteria</taxon>
        <taxon>Pseudomonadati</taxon>
        <taxon>Bacteroidota</taxon>
        <taxon>Sphingobacteriia</taxon>
        <taxon>Sphingobacteriales</taxon>
        <taxon>Sphingobacteriaceae</taxon>
        <taxon>Pedobacter</taxon>
    </lineage>
</organism>